<dbReference type="Proteomes" id="UP000274756">
    <property type="component" value="Unassembled WGS sequence"/>
</dbReference>
<dbReference type="SMART" id="SM00382">
    <property type="entry name" value="AAA"/>
    <property type="match status" value="2"/>
</dbReference>
<evidence type="ECO:0000259" key="14">
    <source>
        <dbReference type="PROSITE" id="PS50929"/>
    </source>
</evidence>
<sequence length="1351" mass="151761">EDSTDKFKIRYARGQAESKTFARYASSLRNIIPVRSFKRRDGNYSTKVDESGLFSFITYSWIFSYLWAAFKGRVNENQTWNCSMYDSSTINSTRIEYLWKLELEQNPTKPSLFKVVWIFIKTRVIMASIVFFFCLIFGFIGPTCFVRGLISYAEQPPMMGEMPNFSLGLILVLSLLLVELARVLSYGATWAISYRTGIRLRGALLTFLYKKLINAKSLGKRTSSEIVNIYANDGQRLFDAVTFAPLVAIGPLVIIGGIIHLLFVIGPWSLLGILIFLVFDAFQFVLGKTMTRFRASAIKKTEKRINLMGEIIRCIRLIKMNAWEESFKNTIEEMRRNEKIDLRTAGYAQSLAIASGPVVPVVAAVFTFMGVILSDGDLLASEAFSAITVFFVMLFGIRMIPYGSRYCAEAYVALQRIKEIILMPEYEIAFPAPGDPSLAIDFHNATFTWRENACKLELIMILYILYLIPFYVQKELIGVCGPVGSGKTALLNSLLGHVAYVAQTPWIQNLSVQANILFGLPMNTSRYYRVITACELSKDLETMKAGDQTEVGERGVTLSGGQKARIALARALFANRQIYLLDNILASLDTRVGDRVFRTCIKEMLGNKTVLMVSNDPKRLSNCDRVVFMDSKRIVGFETHENLLNECEAYALFCNQISSAGNFTNHGKYWRKLCIHNEENFGFTVVRWPIYKKYIRAAGGYLIWTILLLAFVINVASSIFSTAWLSHWLKNGHTSRLVNANSEIVFETTSLAESDSLSYFVSIYALSLLFLFASGFLKALIFVKVSLNAASHLHSQMVNSIIKATVQFFDTTPSGRILNRFSKDMDEIDVKLPFTTEVFLQNAFICLGYLIMIAWVFPVFLIACIPLSIIFGLFVFCFRAGITCLKRSENISRSPLFDHITSSMDGLQTIHALGQTEHFIETLKTNLDFNSSAIFMYQSAVRWLAVWLDLLVVFVTFVVSLLIVLLTGSVEPADAGMALAFAIQMSGIFQFAVRAQAELEGKMTSVERVSYYCDHVESEGEWEFVIVCLSLIFSEPNYFCRLRYRLNLPLALDGITLRIEPKEKIGIIGRTGSGKSSLCNVLYRMYPLTWGSILIDGINIAHIGLHRLRRGMAIIPQDPALFAGTLRFNLDPTNEFNDDQLWNALEKTCLKDMVSSLEHKLDFNITEGGRNLSVGEKQLICMARAILRRVRIVILDEATANLDSVTDHLVQKCLHEAFSECTVLLIAHRLENVLGMEKILFMEQGKCVEFEKIAKLLSDKDSRFRALLGQKKALEFLSKQGESNKTEDDGSGSNTSSPVHLYPALNENGNSGKGSPETSEFEKISGCKATTNTSGDISDLEIIGDDTIDIE</sequence>
<evidence type="ECO:0000256" key="6">
    <source>
        <dbReference type="ARBA" id="ARBA00022741"/>
    </source>
</evidence>
<dbReference type="PANTHER" id="PTHR24223:SF447">
    <property type="entry name" value="MULTIDRUG RESISTANCE-ASSOCIATED PROTEIN 5"/>
    <property type="match status" value="1"/>
</dbReference>
<feature type="transmembrane region" description="Helical" evidence="12">
    <location>
        <begin position="124"/>
        <end position="150"/>
    </location>
</feature>
<evidence type="ECO:0000256" key="3">
    <source>
        <dbReference type="ARBA" id="ARBA00022448"/>
    </source>
</evidence>
<feature type="transmembrane region" description="Helical" evidence="12">
    <location>
        <begin position="857"/>
        <end position="878"/>
    </location>
</feature>
<evidence type="ECO:0000256" key="1">
    <source>
        <dbReference type="ARBA" id="ARBA00004127"/>
    </source>
</evidence>
<dbReference type="EMBL" id="UYYG01001157">
    <property type="protein sequence ID" value="VDN56879.1"/>
    <property type="molecule type" value="Genomic_DNA"/>
</dbReference>
<dbReference type="GO" id="GO:0140359">
    <property type="term" value="F:ABC-type transporter activity"/>
    <property type="evidence" value="ECO:0007669"/>
    <property type="project" value="InterPro"/>
</dbReference>
<feature type="domain" description="ABC transporter" evidence="13">
    <location>
        <begin position="1026"/>
        <end position="1269"/>
    </location>
</feature>
<dbReference type="STRING" id="318479.A0A0N4U6F0"/>
<feature type="domain" description="ABC transporter" evidence="13">
    <location>
        <begin position="440"/>
        <end position="656"/>
    </location>
</feature>
<dbReference type="PROSITE" id="PS50929">
    <property type="entry name" value="ABC_TM1F"/>
    <property type="match status" value="2"/>
</dbReference>
<evidence type="ECO:0000313" key="17">
    <source>
        <dbReference type="Proteomes" id="UP000274756"/>
    </source>
</evidence>
<evidence type="ECO:0000256" key="2">
    <source>
        <dbReference type="ARBA" id="ARBA00009726"/>
    </source>
</evidence>
<feature type="transmembrane region" description="Helical" evidence="12">
    <location>
        <begin position="52"/>
        <end position="70"/>
    </location>
</feature>
<gene>
    <name evidence="15" type="ORF">DME_LOCUS6852</name>
</gene>
<dbReference type="GO" id="GO:0016020">
    <property type="term" value="C:membrane"/>
    <property type="evidence" value="ECO:0007669"/>
    <property type="project" value="InterPro"/>
</dbReference>
<evidence type="ECO:0000256" key="7">
    <source>
        <dbReference type="ARBA" id="ARBA00022840"/>
    </source>
</evidence>
<protein>
    <submittedName>
        <fullName evidence="18">Multidrug resistance-associated protein 5</fullName>
    </submittedName>
</protein>
<dbReference type="PANTHER" id="PTHR24223">
    <property type="entry name" value="ATP-BINDING CASSETTE SUB-FAMILY C"/>
    <property type="match status" value="1"/>
</dbReference>
<feature type="domain" description="ABC transmembrane type-1" evidence="14">
    <location>
        <begin position="127"/>
        <end position="401"/>
    </location>
</feature>
<dbReference type="GO" id="GO:0016887">
    <property type="term" value="F:ATP hydrolysis activity"/>
    <property type="evidence" value="ECO:0007669"/>
    <property type="project" value="InterPro"/>
</dbReference>
<feature type="transmembrane region" description="Helical" evidence="12">
    <location>
        <begin position="944"/>
        <end position="969"/>
    </location>
</feature>
<organism evidence="16 18">
    <name type="scientific">Dracunculus medinensis</name>
    <name type="common">Guinea worm</name>
    <dbReference type="NCBI Taxonomy" id="318479"/>
    <lineage>
        <taxon>Eukaryota</taxon>
        <taxon>Metazoa</taxon>
        <taxon>Ecdysozoa</taxon>
        <taxon>Nematoda</taxon>
        <taxon>Chromadorea</taxon>
        <taxon>Rhabditida</taxon>
        <taxon>Spirurina</taxon>
        <taxon>Dracunculoidea</taxon>
        <taxon>Dracunculidae</taxon>
        <taxon>Dracunculus</taxon>
    </lineage>
</organism>
<dbReference type="Gene3D" id="3.40.50.300">
    <property type="entry name" value="P-loop containing nucleotide triphosphate hydrolases"/>
    <property type="match status" value="2"/>
</dbReference>
<dbReference type="GO" id="GO:0012505">
    <property type="term" value="C:endomembrane system"/>
    <property type="evidence" value="ECO:0007669"/>
    <property type="project" value="UniProtKB-SubCell"/>
</dbReference>
<dbReference type="Gene3D" id="1.20.1560.10">
    <property type="entry name" value="ABC transporter type 1, transmembrane domain"/>
    <property type="match status" value="2"/>
</dbReference>
<dbReference type="InterPro" id="IPR011527">
    <property type="entry name" value="ABC1_TM_dom"/>
</dbReference>
<dbReference type="InterPro" id="IPR036640">
    <property type="entry name" value="ABC1_TM_sf"/>
</dbReference>
<feature type="transmembrane region" description="Helical" evidence="12">
    <location>
        <begin position="830"/>
        <end position="851"/>
    </location>
</feature>
<feature type="transmembrane region" description="Helical" evidence="12">
    <location>
        <begin position="268"/>
        <end position="286"/>
    </location>
</feature>
<evidence type="ECO:0000256" key="10">
    <source>
        <dbReference type="ARBA" id="ARBA00023180"/>
    </source>
</evidence>
<dbReference type="CDD" id="cd03250">
    <property type="entry name" value="ABCC_MRP_domain1"/>
    <property type="match status" value="1"/>
</dbReference>
<dbReference type="InterPro" id="IPR003439">
    <property type="entry name" value="ABC_transporter-like_ATP-bd"/>
</dbReference>
<accession>A0A0N4U6F0</accession>
<name>A0A0N4U6F0_DRAME</name>
<dbReference type="FunFam" id="3.40.50.300:FF:000163">
    <property type="entry name" value="Multidrug resistance-associated protein member 4"/>
    <property type="match status" value="1"/>
</dbReference>
<feature type="transmembrane region" description="Helical" evidence="12">
    <location>
        <begin position="344"/>
        <end position="372"/>
    </location>
</feature>
<dbReference type="OrthoDB" id="6500128at2759"/>
<dbReference type="CDD" id="cd03244">
    <property type="entry name" value="ABCC_MRP_domain2"/>
    <property type="match status" value="1"/>
</dbReference>
<evidence type="ECO:0000256" key="4">
    <source>
        <dbReference type="ARBA" id="ARBA00022692"/>
    </source>
</evidence>
<keyword evidence="9 12" id="KW-0472">Membrane</keyword>
<dbReference type="Proteomes" id="UP000038040">
    <property type="component" value="Unplaced"/>
</dbReference>
<dbReference type="PROSITE" id="PS00211">
    <property type="entry name" value="ABC_TRANSPORTER_1"/>
    <property type="match status" value="2"/>
</dbReference>
<feature type="transmembrane region" description="Helical" evidence="12">
    <location>
        <begin position="378"/>
        <end position="397"/>
    </location>
</feature>
<feature type="transmembrane region" description="Helical" evidence="12">
    <location>
        <begin position="240"/>
        <end position="262"/>
    </location>
</feature>
<reference evidence="15 17" key="2">
    <citation type="submission" date="2018-11" db="EMBL/GenBank/DDBJ databases">
        <authorList>
            <consortium name="Pathogen Informatics"/>
        </authorList>
    </citation>
    <scope>NUCLEOTIDE SEQUENCE [LARGE SCALE GENOMIC DNA]</scope>
</reference>
<evidence type="ECO:0000313" key="15">
    <source>
        <dbReference type="EMBL" id="VDN56879.1"/>
    </source>
</evidence>
<feature type="transmembrane region" description="Helical" evidence="12">
    <location>
        <begin position="701"/>
        <end position="725"/>
    </location>
</feature>
<keyword evidence="7" id="KW-0067">ATP-binding</keyword>
<keyword evidence="3" id="KW-0813">Transport</keyword>
<evidence type="ECO:0000256" key="5">
    <source>
        <dbReference type="ARBA" id="ARBA00022737"/>
    </source>
</evidence>
<dbReference type="SUPFAM" id="SSF90123">
    <property type="entry name" value="ABC transporter transmembrane region"/>
    <property type="match status" value="2"/>
</dbReference>
<comment type="subcellular location">
    <subcellularLocation>
        <location evidence="1">Endomembrane system</location>
        <topology evidence="1">Multi-pass membrane protein</topology>
    </subcellularLocation>
</comment>
<dbReference type="CDD" id="cd18599">
    <property type="entry name" value="ABC_6TM_MRP5_8_9_D2"/>
    <property type="match status" value="1"/>
</dbReference>
<evidence type="ECO:0000256" key="8">
    <source>
        <dbReference type="ARBA" id="ARBA00022989"/>
    </source>
</evidence>
<feature type="transmembrane region" description="Helical" evidence="12">
    <location>
        <begin position="759"/>
        <end position="783"/>
    </location>
</feature>
<dbReference type="InterPro" id="IPR017871">
    <property type="entry name" value="ABC_transporter-like_CS"/>
</dbReference>
<dbReference type="CDD" id="cd18592">
    <property type="entry name" value="ABC_6TM_MRP5_8_9_D1"/>
    <property type="match status" value="1"/>
</dbReference>
<proteinExistence type="inferred from homology"/>
<dbReference type="InterPro" id="IPR003593">
    <property type="entry name" value="AAA+_ATPase"/>
</dbReference>
<dbReference type="SUPFAM" id="SSF52540">
    <property type="entry name" value="P-loop containing nucleoside triphosphate hydrolases"/>
    <property type="match status" value="2"/>
</dbReference>
<comment type="similarity">
    <text evidence="2">Belongs to the ABC transporter superfamily. ABCC family. Conjugate transporter (TC 3.A.1.208) subfamily.</text>
</comment>
<reference evidence="18" key="1">
    <citation type="submission" date="2016-04" db="UniProtKB">
        <authorList>
            <consortium name="WormBaseParasite"/>
        </authorList>
    </citation>
    <scope>IDENTIFICATION</scope>
</reference>
<evidence type="ECO:0000256" key="12">
    <source>
        <dbReference type="SAM" id="Phobius"/>
    </source>
</evidence>
<keyword evidence="17" id="KW-1185">Reference proteome</keyword>
<dbReference type="Pfam" id="PF00005">
    <property type="entry name" value="ABC_tran"/>
    <property type="match status" value="2"/>
</dbReference>
<keyword evidence="4 12" id="KW-0812">Transmembrane</keyword>
<keyword evidence="6" id="KW-0547">Nucleotide-binding</keyword>
<keyword evidence="8 12" id="KW-1133">Transmembrane helix</keyword>
<dbReference type="FunFam" id="1.20.1560.10:FF:000162">
    <property type="entry name" value="Predicted protein"/>
    <property type="match status" value="1"/>
</dbReference>
<dbReference type="Pfam" id="PF00664">
    <property type="entry name" value="ABC_membrane"/>
    <property type="match status" value="2"/>
</dbReference>
<keyword evidence="10" id="KW-0325">Glycoprotein</keyword>
<evidence type="ECO:0000259" key="13">
    <source>
        <dbReference type="PROSITE" id="PS50893"/>
    </source>
</evidence>
<dbReference type="AlphaFoldDB" id="A0A0N4U6F0"/>
<feature type="domain" description="ABC transmembrane type-1" evidence="14">
    <location>
        <begin position="706"/>
        <end position="1001"/>
    </location>
</feature>
<evidence type="ECO:0000256" key="11">
    <source>
        <dbReference type="SAM" id="MobiDB-lite"/>
    </source>
</evidence>
<evidence type="ECO:0000256" key="9">
    <source>
        <dbReference type="ARBA" id="ARBA00023136"/>
    </source>
</evidence>
<dbReference type="PROSITE" id="PS50893">
    <property type="entry name" value="ABC_TRANSPORTER_2"/>
    <property type="match status" value="2"/>
</dbReference>
<feature type="region of interest" description="Disordered" evidence="11">
    <location>
        <begin position="1280"/>
        <end position="1338"/>
    </location>
</feature>
<dbReference type="WBParaSite" id="DME_0000249201-mRNA-1">
    <property type="protein sequence ID" value="DME_0000249201-mRNA-1"/>
    <property type="gene ID" value="DME_0000249201"/>
</dbReference>
<dbReference type="GO" id="GO:0005524">
    <property type="term" value="F:ATP binding"/>
    <property type="evidence" value="ECO:0007669"/>
    <property type="project" value="UniProtKB-KW"/>
</dbReference>
<keyword evidence="5" id="KW-0677">Repeat</keyword>
<evidence type="ECO:0000313" key="18">
    <source>
        <dbReference type="WBParaSite" id="DME_0000249201-mRNA-1"/>
    </source>
</evidence>
<feature type="transmembrane region" description="Helical" evidence="12">
    <location>
        <begin position="170"/>
        <end position="192"/>
    </location>
</feature>
<evidence type="ECO:0000313" key="16">
    <source>
        <dbReference type="Proteomes" id="UP000038040"/>
    </source>
</evidence>
<dbReference type="InterPro" id="IPR027417">
    <property type="entry name" value="P-loop_NTPase"/>
</dbReference>
<dbReference type="FunFam" id="1.20.1560.10:FF:000015">
    <property type="entry name" value="multidrug resistance-associated protein 5 isoform X1"/>
    <property type="match status" value="1"/>
</dbReference>
<dbReference type="InterPro" id="IPR050173">
    <property type="entry name" value="ABC_transporter_C-like"/>
</dbReference>